<comment type="similarity">
    <text evidence="1">Belongs to the universal stress protein A family.</text>
</comment>
<dbReference type="RefSeq" id="WP_168036334.1">
    <property type="nucleotide sequence ID" value="NZ_JAATJH010000001.1"/>
</dbReference>
<keyword evidence="4" id="KW-1185">Reference proteome</keyword>
<dbReference type="PRINTS" id="PR01438">
    <property type="entry name" value="UNVRSLSTRESS"/>
</dbReference>
<dbReference type="Pfam" id="PF00582">
    <property type="entry name" value="Usp"/>
    <property type="match status" value="2"/>
</dbReference>
<dbReference type="PANTHER" id="PTHR46268">
    <property type="entry name" value="STRESS RESPONSE PROTEIN NHAX"/>
    <property type="match status" value="1"/>
</dbReference>
<dbReference type="InterPro" id="IPR006015">
    <property type="entry name" value="Universal_stress_UspA"/>
</dbReference>
<sequence length="286" mass="30923">MNTIIVPTDFSTTSAAALRYAQGIAEATGIDIEVVHIHDGTSHSLNNSIRKGSAEVSLQIHRRINELIASAIQQPCVVDGPEMTPEDLTVSSREIVGSPARELIALSKRKGTQLIIMGGVGTGNVSAVTPLFGSIAREVAERAACPVLLIPEDYAGAAPRKVALAFDNADTLQQLSIGFNHLRLALKPEIHLAHVQDVSDETAFCREVKLMMEFLESGFPGYPVEVNILKQSTTAVSLLEYVHKNDIDLLVLGNHRRSFLGRLFGTSRKTVVIDTALSPLLIMPLK</sequence>
<dbReference type="EMBL" id="JAATJH010000001">
    <property type="protein sequence ID" value="NJC25586.1"/>
    <property type="molecule type" value="Genomic_DNA"/>
</dbReference>
<reference evidence="3 4" key="1">
    <citation type="submission" date="2020-03" db="EMBL/GenBank/DDBJ databases">
        <title>Genomic Encyclopedia of Type Strains, Phase IV (KMG-IV): sequencing the most valuable type-strain genomes for metagenomic binning, comparative biology and taxonomic classification.</title>
        <authorList>
            <person name="Goeker M."/>
        </authorList>
    </citation>
    <scope>NUCLEOTIDE SEQUENCE [LARGE SCALE GENOMIC DNA]</scope>
    <source>
        <strain evidence="3 4">DSM 105096</strain>
    </source>
</reference>
<dbReference type="Proteomes" id="UP000770785">
    <property type="component" value="Unassembled WGS sequence"/>
</dbReference>
<dbReference type="Gene3D" id="3.40.50.620">
    <property type="entry name" value="HUPs"/>
    <property type="match status" value="2"/>
</dbReference>
<organism evidence="3 4">
    <name type="scientific">Neolewinella antarctica</name>
    <dbReference type="NCBI Taxonomy" id="442734"/>
    <lineage>
        <taxon>Bacteria</taxon>
        <taxon>Pseudomonadati</taxon>
        <taxon>Bacteroidota</taxon>
        <taxon>Saprospiria</taxon>
        <taxon>Saprospirales</taxon>
        <taxon>Lewinellaceae</taxon>
        <taxon>Neolewinella</taxon>
    </lineage>
</organism>
<dbReference type="CDD" id="cd00293">
    <property type="entry name" value="USP-like"/>
    <property type="match status" value="2"/>
</dbReference>
<dbReference type="PANTHER" id="PTHR46268:SF6">
    <property type="entry name" value="UNIVERSAL STRESS PROTEIN UP12"/>
    <property type="match status" value="1"/>
</dbReference>
<gene>
    <name evidence="3" type="ORF">GGR27_001067</name>
</gene>
<dbReference type="SUPFAM" id="SSF52402">
    <property type="entry name" value="Adenine nucleotide alpha hydrolases-like"/>
    <property type="match status" value="2"/>
</dbReference>
<dbReference type="InterPro" id="IPR014729">
    <property type="entry name" value="Rossmann-like_a/b/a_fold"/>
</dbReference>
<evidence type="ECO:0000256" key="1">
    <source>
        <dbReference type="ARBA" id="ARBA00008791"/>
    </source>
</evidence>
<accession>A0ABX0X8P3</accession>
<proteinExistence type="inferred from homology"/>
<dbReference type="InterPro" id="IPR006016">
    <property type="entry name" value="UspA"/>
</dbReference>
<feature type="domain" description="UspA" evidence="2">
    <location>
        <begin position="220"/>
        <end position="282"/>
    </location>
</feature>
<evidence type="ECO:0000313" key="4">
    <source>
        <dbReference type="Proteomes" id="UP000770785"/>
    </source>
</evidence>
<protein>
    <submittedName>
        <fullName evidence="3">Nucleotide-binding universal stress UspA family protein</fullName>
    </submittedName>
</protein>
<name>A0ABX0X8P3_9BACT</name>
<evidence type="ECO:0000313" key="3">
    <source>
        <dbReference type="EMBL" id="NJC25586.1"/>
    </source>
</evidence>
<feature type="domain" description="UspA" evidence="2">
    <location>
        <begin position="2"/>
        <end position="151"/>
    </location>
</feature>
<evidence type="ECO:0000259" key="2">
    <source>
        <dbReference type="Pfam" id="PF00582"/>
    </source>
</evidence>
<comment type="caution">
    <text evidence="3">The sequence shown here is derived from an EMBL/GenBank/DDBJ whole genome shotgun (WGS) entry which is preliminary data.</text>
</comment>